<dbReference type="GO" id="GO:0006310">
    <property type="term" value="P:DNA recombination"/>
    <property type="evidence" value="ECO:0007669"/>
    <property type="project" value="UniProtKB-KW"/>
</dbReference>
<evidence type="ECO:0000256" key="5">
    <source>
        <dbReference type="ARBA" id="ARBA00023172"/>
    </source>
</evidence>
<comment type="similarity">
    <text evidence="2">Belongs to the 'phage' integrase family.</text>
</comment>
<dbReference type="SUPFAM" id="SSF56349">
    <property type="entry name" value="DNA breaking-rejoining enzymes"/>
    <property type="match status" value="1"/>
</dbReference>
<evidence type="ECO:0000256" key="1">
    <source>
        <dbReference type="ARBA" id="ARBA00003283"/>
    </source>
</evidence>
<dbReference type="Pfam" id="PF00589">
    <property type="entry name" value="Phage_integrase"/>
    <property type="match status" value="1"/>
</dbReference>
<dbReference type="CDD" id="cd01189">
    <property type="entry name" value="INT_ICEBs1_C_like"/>
    <property type="match status" value="1"/>
</dbReference>
<dbReference type="Gene3D" id="1.10.443.10">
    <property type="entry name" value="Intergrase catalytic core"/>
    <property type="match status" value="1"/>
</dbReference>
<dbReference type="InterPro" id="IPR050090">
    <property type="entry name" value="Tyrosine_recombinase_XerCD"/>
</dbReference>
<dbReference type="InterPro" id="IPR044068">
    <property type="entry name" value="CB"/>
</dbReference>
<dbReference type="InterPro" id="IPR011010">
    <property type="entry name" value="DNA_brk_join_enz"/>
</dbReference>
<dbReference type="Gene3D" id="3.30.160.60">
    <property type="entry name" value="Classic Zinc Finger"/>
    <property type="match status" value="1"/>
</dbReference>
<dbReference type="PROSITE" id="PS51898">
    <property type="entry name" value="TYR_RECOMBINASE"/>
    <property type="match status" value="1"/>
</dbReference>
<dbReference type="InterPro" id="IPR010998">
    <property type="entry name" value="Integrase_recombinase_N"/>
</dbReference>
<sequence>MGKSLKGKELGAGLYQRKDGKYCGRFYDRFGIRRYVYGKTISETKEKLNTAMYEDKMEMNVADNTVTLDEWYQKWLEIYKYKVIAPSTRVQYESIYKKHIQTDFGHMKLKDIQPLQIRGKLVNLDKKGFGYETQNKVRILLLDMFNKAVADNVAMKNPVRNIKVVRDEEKEPRVLSTEEQSAFFDTCKGTFYDNLFNVAISTGLRPGELYALEAEDLDFEKKVIHITKSLSYQKFEGDTGKTFHMGKTKTKSSYRDVPMNRRCEIALKKQLLQKRVVSGRNGAKTLKGFENLIFTTKYDTPLNAQIYADAIKVIVEQINLMREELEQFETFSGHCFRHTFATRCFEAGIQPKTVQKYLGHATLQMTMDLYTHVLENHLSDEMDKLDSRLEMIELSSDDLAEQRFEREYRKQNEVLSSDKLIRIG</sequence>
<evidence type="ECO:0000256" key="3">
    <source>
        <dbReference type="ARBA" id="ARBA00022908"/>
    </source>
</evidence>
<dbReference type="RefSeq" id="WP_003417059.1">
    <property type="nucleotide sequence ID" value="NZ_BEHB01000008.1"/>
</dbReference>
<evidence type="ECO:0000256" key="6">
    <source>
        <dbReference type="PROSITE-ProRule" id="PRU01248"/>
    </source>
</evidence>
<reference evidence="9 10" key="1">
    <citation type="submission" date="2019-02" db="EMBL/GenBank/DDBJ databases">
        <authorList>
            <consortium name="Pathogen Informatics"/>
        </authorList>
    </citation>
    <scope>NUCLEOTIDE SEQUENCE [LARGE SCALE GENOMIC DNA]</scope>
    <source>
        <strain evidence="9 10">078GUE027</strain>
    </source>
</reference>
<dbReference type="GO" id="GO:0003677">
    <property type="term" value="F:DNA binding"/>
    <property type="evidence" value="ECO:0007669"/>
    <property type="project" value="UniProtKB-UniRule"/>
</dbReference>
<dbReference type="PANTHER" id="PTHR30349:SF91">
    <property type="entry name" value="INTA PROTEIN"/>
    <property type="match status" value="1"/>
</dbReference>
<dbReference type="InterPro" id="IPR002104">
    <property type="entry name" value="Integrase_catalytic"/>
</dbReference>
<dbReference type="Gene3D" id="1.10.150.130">
    <property type="match status" value="1"/>
</dbReference>
<dbReference type="GO" id="GO:0015074">
    <property type="term" value="P:DNA integration"/>
    <property type="evidence" value="ECO:0007669"/>
    <property type="project" value="UniProtKB-KW"/>
</dbReference>
<comment type="function">
    <text evidence="1">Site-specific tyrosine recombinase, which acts by catalyzing the cutting and rejoining of the recombining DNA molecules.</text>
</comment>
<evidence type="ECO:0000259" key="7">
    <source>
        <dbReference type="PROSITE" id="PS51898"/>
    </source>
</evidence>
<keyword evidence="4 6" id="KW-0238">DNA-binding</keyword>
<feature type="domain" description="Tyr recombinase" evidence="7">
    <location>
        <begin position="170"/>
        <end position="383"/>
    </location>
</feature>
<proteinExistence type="inferred from homology"/>
<dbReference type="PROSITE" id="PS51900">
    <property type="entry name" value="CB"/>
    <property type="match status" value="1"/>
</dbReference>
<evidence type="ECO:0000313" key="10">
    <source>
        <dbReference type="Proteomes" id="UP000346772"/>
    </source>
</evidence>
<name>A0AAX3H0A4_CLODI</name>
<dbReference type="Proteomes" id="UP000346772">
    <property type="component" value="Unassembled WGS sequence"/>
</dbReference>
<dbReference type="PANTHER" id="PTHR30349">
    <property type="entry name" value="PHAGE INTEGRASE-RELATED"/>
    <property type="match status" value="1"/>
</dbReference>
<gene>
    <name evidence="9" type="primary">Int-Tn_2</name>
    <name evidence="9" type="ORF">SAMEA1710456_01592</name>
</gene>
<dbReference type="EMBL" id="CAADAT010000007">
    <property type="protein sequence ID" value="VFD54109.1"/>
    <property type="molecule type" value="Genomic_DNA"/>
</dbReference>
<accession>A0AAX3H0A4</accession>
<evidence type="ECO:0000259" key="8">
    <source>
        <dbReference type="PROSITE" id="PS51900"/>
    </source>
</evidence>
<evidence type="ECO:0000256" key="2">
    <source>
        <dbReference type="ARBA" id="ARBA00008857"/>
    </source>
</evidence>
<dbReference type="AlphaFoldDB" id="A0AAX3H0A4"/>
<feature type="domain" description="Core-binding (CB)" evidence="8">
    <location>
        <begin position="66"/>
        <end position="149"/>
    </location>
</feature>
<dbReference type="InterPro" id="IPR013762">
    <property type="entry name" value="Integrase-like_cat_sf"/>
</dbReference>
<keyword evidence="5" id="KW-0233">DNA recombination</keyword>
<evidence type="ECO:0000313" key="9">
    <source>
        <dbReference type="EMBL" id="VFD54109.1"/>
    </source>
</evidence>
<keyword evidence="3" id="KW-0229">DNA integration</keyword>
<dbReference type="InterPro" id="IPR004107">
    <property type="entry name" value="Integrase_SAM-like_N"/>
</dbReference>
<protein>
    <submittedName>
        <fullName evidence="9">Integrase family protein</fullName>
    </submittedName>
</protein>
<dbReference type="Pfam" id="PF14659">
    <property type="entry name" value="Phage_int_SAM_3"/>
    <property type="match status" value="1"/>
</dbReference>
<organism evidence="9 10">
    <name type="scientific">Clostridioides difficile</name>
    <name type="common">Peptoclostridium difficile</name>
    <dbReference type="NCBI Taxonomy" id="1496"/>
    <lineage>
        <taxon>Bacteria</taxon>
        <taxon>Bacillati</taxon>
        <taxon>Bacillota</taxon>
        <taxon>Clostridia</taxon>
        <taxon>Peptostreptococcales</taxon>
        <taxon>Peptostreptococcaceae</taxon>
        <taxon>Clostridioides</taxon>
    </lineage>
</organism>
<evidence type="ECO:0000256" key="4">
    <source>
        <dbReference type="ARBA" id="ARBA00023125"/>
    </source>
</evidence>
<comment type="caution">
    <text evidence="9">The sequence shown here is derived from an EMBL/GenBank/DDBJ whole genome shotgun (WGS) entry which is preliminary data.</text>
</comment>